<dbReference type="GO" id="GO:0005524">
    <property type="term" value="F:ATP binding"/>
    <property type="evidence" value="ECO:0007669"/>
    <property type="project" value="UniProtKB-KW"/>
</dbReference>
<feature type="transmembrane region" description="Helical" evidence="9">
    <location>
        <begin position="286"/>
        <end position="311"/>
    </location>
</feature>
<evidence type="ECO:0000256" key="6">
    <source>
        <dbReference type="ARBA" id="ARBA00022989"/>
    </source>
</evidence>
<gene>
    <name evidence="11" type="ORF">METZ01_LOCUS168877</name>
</gene>
<keyword evidence="6 9" id="KW-1133">Transmembrane helix</keyword>
<evidence type="ECO:0000256" key="9">
    <source>
        <dbReference type="SAM" id="Phobius"/>
    </source>
</evidence>
<keyword evidence="8 9" id="KW-0472">Membrane</keyword>
<keyword evidence="5" id="KW-0067">ATP-binding</keyword>
<proteinExistence type="predicted"/>
<keyword evidence="2" id="KW-1003">Cell membrane</keyword>
<comment type="subcellular location">
    <subcellularLocation>
        <location evidence="1">Cell membrane</location>
        <topology evidence="1">Multi-pass membrane protein</topology>
    </subcellularLocation>
</comment>
<feature type="transmembrane region" description="Helical" evidence="9">
    <location>
        <begin position="16"/>
        <end position="37"/>
    </location>
</feature>
<dbReference type="InterPro" id="IPR045671">
    <property type="entry name" value="NtrY-like_N"/>
</dbReference>
<evidence type="ECO:0000256" key="5">
    <source>
        <dbReference type="ARBA" id="ARBA00022840"/>
    </source>
</evidence>
<dbReference type="Pfam" id="PF19312">
    <property type="entry name" value="NtrY_N"/>
    <property type="match status" value="1"/>
</dbReference>
<dbReference type="GO" id="GO:0005886">
    <property type="term" value="C:plasma membrane"/>
    <property type="evidence" value="ECO:0007669"/>
    <property type="project" value="UniProtKB-SubCell"/>
</dbReference>
<evidence type="ECO:0000313" key="11">
    <source>
        <dbReference type="EMBL" id="SVB16023.1"/>
    </source>
</evidence>
<evidence type="ECO:0000256" key="7">
    <source>
        <dbReference type="ARBA" id="ARBA00023012"/>
    </source>
</evidence>
<evidence type="ECO:0000256" key="2">
    <source>
        <dbReference type="ARBA" id="ARBA00022475"/>
    </source>
</evidence>
<dbReference type="EMBL" id="UINC01030893">
    <property type="protein sequence ID" value="SVB16023.1"/>
    <property type="molecule type" value="Genomic_DNA"/>
</dbReference>
<name>A0A382BSH6_9ZZZZ</name>
<dbReference type="GO" id="GO:0000160">
    <property type="term" value="P:phosphorelay signal transduction system"/>
    <property type="evidence" value="ECO:0007669"/>
    <property type="project" value="UniProtKB-KW"/>
</dbReference>
<sequence>VFNLSKILKSFYLTKFSFYFLIFLVFLSFSITFYLLLPNSTLVKDPQNLQFFLLADVIFVILLLSIIIRQILLILIYRKKSTNESRLYTKFVNLFTAMALGPAIGLVVITSLFFNLELRTWYGGAVREAVVNSNIVAKDYENEIQAELISDTQLIMREILKVSKNNEVQIDSINKALSEFINLRTISNIYIFNDKGDVLLSFKDVEKKNFLTPTSDIFKILDINRVYIFQLNEKTITAYKKINFLNNIYMQVNRELNSNIWDHIASTKEAYNIYISKEDESKGIQITYSMIFVLFSVCFILVAVLIGFNLARRLSNPINNLIQSAN</sequence>
<feature type="non-terminal residue" evidence="11">
    <location>
        <position position="326"/>
    </location>
</feature>
<evidence type="ECO:0000256" key="3">
    <source>
        <dbReference type="ARBA" id="ARBA00022692"/>
    </source>
</evidence>
<organism evidence="11">
    <name type="scientific">marine metagenome</name>
    <dbReference type="NCBI Taxonomy" id="408172"/>
    <lineage>
        <taxon>unclassified sequences</taxon>
        <taxon>metagenomes</taxon>
        <taxon>ecological metagenomes</taxon>
    </lineage>
</organism>
<evidence type="ECO:0000256" key="4">
    <source>
        <dbReference type="ARBA" id="ARBA00022741"/>
    </source>
</evidence>
<keyword evidence="7" id="KW-0902">Two-component regulatory system</keyword>
<accession>A0A382BSH6</accession>
<evidence type="ECO:0000259" key="10">
    <source>
        <dbReference type="Pfam" id="PF19312"/>
    </source>
</evidence>
<evidence type="ECO:0000256" key="8">
    <source>
        <dbReference type="ARBA" id="ARBA00023136"/>
    </source>
</evidence>
<evidence type="ECO:0000256" key="1">
    <source>
        <dbReference type="ARBA" id="ARBA00004651"/>
    </source>
</evidence>
<feature type="domain" description="Nitrogen regulation protein NtrY-like N-terminal" evidence="10">
    <location>
        <begin position="28"/>
        <end position="296"/>
    </location>
</feature>
<feature type="non-terminal residue" evidence="11">
    <location>
        <position position="1"/>
    </location>
</feature>
<keyword evidence="3 9" id="KW-0812">Transmembrane</keyword>
<feature type="transmembrane region" description="Helical" evidence="9">
    <location>
        <begin position="87"/>
        <end position="114"/>
    </location>
</feature>
<dbReference type="AlphaFoldDB" id="A0A382BSH6"/>
<reference evidence="11" key="1">
    <citation type="submission" date="2018-05" db="EMBL/GenBank/DDBJ databases">
        <authorList>
            <person name="Lanie J.A."/>
            <person name="Ng W.-L."/>
            <person name="Kazmierczak K.M."/>
            <person name="Andrzejewski T.M."/>
            <person name="Davidsen T.M."/>
            <person name="Wayne K.J."/>
            <person name="Tettelin H."/>
            <person name="Glass J.I."/>
            <person name="Rusch D."/>
            <person name="Podicherti R."/>
            <person name="Tsui H.-C.T."/>
            <person name="Winkler M.E."/>
        </authorList>
    </citation>
    <scope>NUCLEOTIDE SEQUENCE</scope>
</reference>
<feature type="transmembrane region" description="Helical" evidence="9">
    <location>
        <begin position="49"/>
        <end position="75"/>
    </location>
</feature>
<keyword evidence="4" id="KW-0547">Nucleotide-binding</keyword>
<protein>
    <recommendedName>
        <fullName evidence="10">Nitrogen regulation protein NtrY-like N-terminal domain-containing protein</fullName>
    </recommendedName>
</protein>